<keyword evidence="2" id="KW-1133">Transmembrane helix</keyword>
<evidence type="ECO:0000313" key="3">
    <source>
        <dbReference type="EMBL" id="PFH47678.1"/>
    </source>
</evidence>
<reference evidence="3 4" key="1">
    <citation type="submission" date="2014-02" db="EMBL/GenBank/DDBJ databases">
        <title>Transposable element dynamics among asymbiotic and ectomycorrhizal Amanita fungi.</title>
        <authorList>
            <consortium name="DOE Joint Genome Institute"/>
            <person name="Hess J."/>
            <person name="Skrede I."/>
            <person name="Wolfe B."/>
            <person name="LaButti K."/>
            <person name="Ohm R.A."/>
            <person name="Grigoriev I.V."/>
            <person name="Pringle A."/>
        </authorList>
    </citation>
    <scope>NUCLEOTIDE SEQUENCE [LARGE SCALE GENOMIC DNA]</scope>
    <source>
        <strain evidence="3 4">SKay4041</strain>
    </source>
</reference>
<evidence type="ECO:0000256" key="1">
    <source>
        <dbReference type="SAM" id="MobiDB-lite"/>
    </source>
</evidence>
<dbReference type="AlphaFoldDB" id="A0A2A9NC72"/>
<feature type="compositionally biased region" description="Basic residues" evidence="1">
    <location>
        <begin position="143"/>
        <end position="155"/>
    </location>
</feature>
<feature type="compositionally biased region" description="Basic and acidic residues" evidence="1">
    <location>
        <begin position="115"/>
        <end position="125"/>
    </location>
</feature>
<protein>
    <submittedName>
        <fullName evidence="3">Uncharacterized protein</fullName>
    </submittedName>
</protein>
<keyword evidence="4" id="KW-1185">Reference proteome</keyword>
<dbReference type="Proteomes" id="UP000242287">
    <property type="component" value="Unassembled WGS sequence"/>
</dbReference>
<name>A0A2A9NC72_9AGAR</name>
<proteinExistence type="predicted"/>
<gene>
    <name evidence="3" type="ORF">AMATHDRAFT_50127</name>
</gene>
<dbReference type="STRING" id="703135.A0A2A9NC72"/>
<feature type="transmembrane region" description="Helical" evidence="2">
    <location>
        <begin position="31"/>
        <end position="57"/>
    </location>
</feature>
<feature type="region of interest" description="Disordered" evidence="1">
    <location>
        <begin position="113"/>
        <end position="176"/>
    </location>
</feature>
<keyword evidence="2" id="KW-0472">Membrane</keyword>
<accession>A0A2A9NC72</accession>
<feature type="compositionally biased region" description="Polar residues" evidence="1">
    <location>
        <begin position="82"/>
        <end position="93"/>
    </location>
</feature>
<organism evidence="3 4">
    <name type="scientific">Amanita thiersii Skay4041</name>
    <dbReference type="NCBI Taxonomy" id="703135"/>
    <lineage>
        <taxon>Eukaryota</taxon>
        <taxon>Fungi</taxon>
        <taxon>Dikarya</taxon>
        <taxon>Basidiomycota</taxon>
        <taxon>Agaricomycotina</taxon>
        <taxon>Agaricomycetes</taxon>
        <taxon>Agaricomycetidae</taxon>
        <taxon>Agaricales</taxon>
        <taxon>Pluteineae</taxon>
        <taxon>Amanitaceae</taxon>
        <taxon>Amanita</taxon>
    </lineage>
</organism>
<evidence type="ECO:0000256" key="2">
    <source>
        <dbReference type="SAM" id="Phobius"/>
    </source>
</evidence>
<sequence length="270" mass="29803">MTDTLIQFTTTTVIATSTNLTFPPESTKHPIPIAAIAGGVAGGALLATLVTVGWIWWGKSIKKSQVQQRHEVESRLQTLRNTRHNASISQPQIDTYLPLVNRPPEPKVKFASFRVKSDKSDKPVPQREFNGPDQDQKLAVPSRPRRLQAKRKLRRNGAPVAPHISQYPAAPAPSGNTRVIPEPSFDSVYTTASEGPQGMPLQVASDKSHNLGKQPDNNMPNGSIDAQQMINIRNLLNSQSYSNPFSTYELQRQSASTYNTALSRLTEDDR</sequence>
<keyword evidence="2" id="KW-0812">Transmembrane</keyword>
<feature type="region of interest" description="Disordered" evidence="1">
    <location>
        <begin position="82"/>
        <end position="101"/>
    </location>
</feature>
<dbReference type="EMBL" id="KZ302098">
    <property type="protein sequence ID" value="PFH47678.1"/>
    <property type="molecule type" value="Genomic_DNA"/>
</dbReference>
<evidence type="ECO:0000313" key="4">
    <source>
        <dbReference type="Proteomes" id="UP000242287"/>
    </source>
</evidence>
<dbReference type="OrthoDB" id="3051777at2759"/>